<name>A0A328NIF4_9ACTN</name>
<feature type="compositionally biased region" description="Basic and acidic residues" evidence="1">
    <location>
        <begin position="29"/>
        <end position="44"/>
    </location>
</feature>
<comment type="caution">
    <text evidence="2">The sequence shown here is derived from an EMBL/GenBank/DDBJ whole genome shotgun (WGS) entry which is preliminary data.</text>
</comment>
<sequence length="44" mass="5105">MAVSKRARDTATGSHSPPEGSYRWAAGEIRNHDHDHHHQQRMER</sequence>
<organism evidence="2 3">
    <name type="scientific">Micromonospora saelicesensis</name>
    <dbReference type="NCBI Taxonomy" id="285676"/>
    <lineage>
        <taxon>Bacteria</taxon>
        <taxon>Bacillati</taxon>
        <taxon>Actinomycetota</taxon>
        <taxon>Actinomycetes</taxon>
        <taxon>Micromonosporales</taxon>
        <taxon>Micromonosporaceae</taxon>
        <taxon>Micromonospora</taxon>
    </lineage>
</organism>
<protein>
    <submittedName>
        <fullName evidence="2">Uncharacterized protein</fullName>
    </submittedName>
</protein>
<evidence type="ECO:0000313" key="2">
    <source>
        <dbReference type="EMBL" id="RAO31479.1"/>
    </source>
</evidence>
<reference evidence="2 3" key="1">
    <citation type="submission" date="2018-03" db="EMBL/GenBank/DDBJ databases">
        <title>Defining the species Micromonospora saelicesensis and Micromonospora noduli under the framework of genomics.</title>
        <authorList>
            <person name="Riesco R."/>
            <person name="Trujillo M.E."/>
        </authorList>
    </citation>
    <scope>NUCLEOTIDE SEQUENCE [LARGE SCALE GENOMIC DNA]</scope>
    <source>
        <strain evidence="2 3">PSN13</strain>
    </source>
</reference>
<dbReference type="Proteomes" id="UP000249419">
    <property type="component" value="Unassembled WGS sequence"/>
</dbReference>
<proteinExistence type="predicted"/>
<evidence type="ECO:0000313" key="3">
    <source>
        <dbReference type="Proteomes" id="UP000249419"/>
    </source>
</evidence>
<gene>
    <name evidence="2" type="ORF">PSN13_04043</name>
</gene>
<dbReference type="AlphaFoldDB" id="A0A328NIF4"/>
<accession>A0A328NIF4</accession>
<feature type="region of interest" description="Disordered" evidence="1">
    <location>
        <begin position="1"/>
        <end position="44"/>
    </location>
</feature>
<evidence type="ECO:0000256" key="1">
    <source>
        <dbReference type="SAM" id="MobiDB-lite"/>
    </source>
</evidence>
<dbReference type="EMBL" id="PYAG01000020">
    <property type="protein sequence ID" value="RAO31479.1"/>
    <property type="molecule type" value="Genomic_DNA"/>
</dbReference>